<sequence>MTGCVEPGCPGTYEDGWCNVCGSPEPTQVPTGGVVTGHVHGDPSLGPAGAGVGAGPAAPDPSGSAADGAAAGDGGSAAAGGPAGDGSGDGASAEAPAEGPSAHQVATPAPGQTRQAVRAARVRRQRAASGRRSRLGMGLTQVPPVPPGDPLDAVMVDPEVPEDRRVCPNCGARVGRALGEGGGRQQGFCPQCGAPYSFTPKLDQGDLVAGQYEVAGALAHGGMGWIYLARDRNVSDRWVVLKGLLNTGDADALDAAVAEQQFLAQVKHPLIVEIYNVVTHEGDAYTVMEHVGGTSLKQMLKARMQAAGRYDAFPVEQALAYVIEVLPAFTHLHDLGLLYCDFKPDNLIQEGDGVKLIDLGGVRRQDDLESPIYGTVGYQAPEVAEVGPSVASDVYTVGRTLAVLTFEFRGYQSEYVDSLPPMSQVPPFVEHDAFYRLVARCCAPDPNDRFLTVEDLRSQMMGVLRQVVAAGSDHPATLSSHSPVFDPPVSTTETLAWWELPELKHDDADPMLDWVANLPTSDPVALHAALQGASERTPEVLLAQARAGIRVGQQTWVEDAVRGLLAEDPWDWRASWMRGLWALSRVGTAQPSDRDADRAAGHAAASHLAVVRDALPGEIAPRLALALASEIGGYAKAAELDYDRAWRTDAAYVAPAAFGLYRVRLGRGDVDGAITALDSVPPGSRAHPRARWLRAELLRRRGGLADLRESVHSVSRLTLDPRQRAHFSAGVYEQALEQVREHGERPDWRLGEVRLTRDALRRALEQEYRFLADYTPDPAERAALIDRANAVRPWSWT</sequence>
<keyword evidence="4" id="KW-0547">Nucleotide-binding</keyword>
<feature type="compositionally biased region" description="Low complexity" evidence="9">
    <location>
        <begin position="90"/>
        <end position="102"/>
    </location>
</feature>
<evidence type="ECO:0000256" key="9">
    <source>
        <dbReference type="SAM" id="MobiDB-lite"/>
    </source>
</evidence>
<dbReference type="InterPro" id="IPR031636">
    <property type="entry name" value="PknG_TPR"/>
</dbReference>
<name>A0ABV5UZ51_9MICO</name>
<evidence type="ECO:0000256" key="8">
    <source>
        <dbReference type="ARBA" id="ARBA00048679"/>
    </source>
</evidence>
<dbReference type="EMBL" id="JBHMAX010000005">
    <property type="protein sequence ID" value="MFB9730831.1"/>
    <property type="molecule type" value="Genomic_DNA"/>
</dbReference>
<dbReference type="PROSITE" id="PS50011">
    <property type="entry name" value="PROTEIN_KINASE_DOM"/>
    <property type="match status" value="1"/>
</dbReference>
<keyword evidence="5" id="KW-0418">Kinase</keyword>
<dbReference type="InterPro" id="IPR031634">
    <property type="entry name" value="PknG_rubred"/>
</dbReference>
<dbReference type="RefSeq" id="WP_141339354.1">
    <property type="nucleotide sequence ID" value="NZ_JBHMAX010000005.1"/>
</dbReference>
<dbReference type="CDD" id="cd14014">
    <property type="entry name" value="STKc_PknB_like"/>
    <property type="match status" value="1"/>
</dbReference>
<keyword evidence="6" id="KW-0067">ATP-binding</keyword>
<dbReference type="Gene3D" id="1.25.40.10">
    <property type="entry name" value="Tetratricopeptide repeat domain"/>
    <property type="match status" value="1"/>
</dbReference>
<dbReference type="InterPro" id="IPR000719">
    <property type="entry name" value="Prot_kinase_dom"/>
</dbReference>
<gene>
    <name evidence="11" type="ORF">ACFFN0_02105</name>
</gene>
<evidence type="ECO:0000256" key="1">
    <source>
        <dbReference type="ARBA" id="ARBA00012513"/>
    </source>
</evidence>
<feature type="region of interest" description="Disordered" evidence="9">
    <location>
        <begin position="32"/>
        <end position="149"/>
    </location>
</feature>
<organism evidence="11 12">
    <name type="scientific">Ornithinimicrobium kibberense</name>
    <dbReference type="NCBI Taxonomy" id="282060"/>
    <lineage>
        <taxon>Bacteria</taxon>
        <taxon>Bacillati</taxon>
        <taxon>Actinomycetota</taxon>
        <taxon>Actinomycetes</taxon>
        <taxon>Micrococcales</taxon>
        <taxon>Ornithinimicrobiaceae</taxon>
        <taxon>Ornithinimicrobium</taxon>
    </lineage>
</organism>
<dbReference type="Pfam" id="PF16919">
    <property type="entry name" value="PknG_rubred"/>
    <property type="match status" value="1"/>
</dbReference>
<comment type="catalytic activity">
    <reaction evidence="7">
        <text>L-threonyl-[protein] + ATP = O-phospho-L-threonyl-[protein] + ADP + H(+)</text>
        <dbReference type="Rhea" id="RHEA:46608"/>
        <dbReference type="Rhea" id="RHEA-COMP:11060"/>
        <dbReference type="Rhea" id="RHEA-COMP:11605"/>
        <dbReference type="ChEBI" id="CHEBI:15378"/>
        <dbReference type="ChEBI" id="CHEBI:30013"/>
        <dbReference type="ChEBI" id="CHEBI:30616"/>
        <dbReference type="ChEBI" id="CHEBI:61977"/>
        <dbReference type="ChEBI" id="CHEBI:456216"/>
        <dbReference type="EC" id="2.7.11.1"/>
    </reaction>
</comment>
<dbReference type="InterPro" id="IPR011009">
    <property type="entry name" value="Kinase-like_dom_sf"/>
</dbReference>
<feature type="domain" description="Protein kinase" evidence="10">
    <location>
        <begin position="212"/>
        <end position="461"/>
    </location>
</feature>
<evidence type="ECO:0000259" key="10">
    <source>
        <dbReference type="PROSITE" id="PS50011"/>
    </source>
</evidence>
<feature type="compositionally biased region" description="Basic residues" evidence="9">
    <location>
        <begin position="120"/>
        <end position="134"/>
    </location>
</feature>
<dbReference type="Pfam" id="PF00069">
    <property type="entry name" value="Pkinase"/>
    <property type="match status" value="1"/>
</dbReference>
<dbReference type="PANTHER" id="PTHR24363:SF0">
    <property type="entry name" value="SERINE_THREONINE KINASE LIKE DOMAIN CONTAINING 1"/>
    <property type="match status" value="1"/>
</dbReference>
<keyword evidence="3" id="KW-0808">Transferase</keyword>
<evidence type="ECO:0000256" key="2">
    <source>
        <dbReference type="ARBA" id="ARBA00022527"/>
    </source>
</evidence>
<feature type="compositionally biased region" description="Low complexity" evidence="9">
    <location>
        <begin position="55"/>
        <end position="70"/>
    </location>
</feature>
<dbReference type="PANTHER" id="PTHR24363">
    <property type="entry name" value="SERINE/THREONINE PROTEIN KINASE"/>
    <property type="match status" value="1"/>
</dbReference>
<keyword evidence="2" id="KW-0723">Serine/threonine-protein kinase</keyword>
<evidence type="ECO:0000256" key="7">
    <source>
        <dbReference type="ARBA" id="ARBA00047899"/>
    </source>
</evidence>
<evidence type="ECO:0000256" key="4">
    <source>
        <dbReference type="ARBA" id="ARBA00022741"/>
    </source>
</evidence>
<accession>A0ABV5UZ51</accession>
<keyword evidence="12" id="KW-1185">Reference proteome</keyword>
<evidence type="ECO:0000256" key="6">
    <source>
        <dbReference type="ARBA" id="ARBA00022840"/>
    </source>
</evidence>
<dbReference type="Gene3D" id="1.10.510.10">
    <property type="entry name" value="Transferase(Phosphotransferase) domain 1"/>
    <property type="match status" value="1"/>
</dbReference>
<dbReference type="EC" id="2.7.11.1" evidence="1"/>
<dbReference type="Pfam" id="PF16918">
    <property type="entry name" value="PknG_TPR"/>
    <property type="match status" value="1"/>
</dbReference>
<dbReference type="SUPFAM" id="SSF56112">
    <property type="entry name" value="Protein kinase-like (PK-like)"/>
    <property type="match status" value="1"/>
</dbReference>
<evidence type="ECO:0000313" key="12">
    <source>
        <dbReference type="Proteomes" id="UP001589613"/>
    </source>
</evidence>
<reference evidence="11 12" key="1">
    <citation type="submission" date="2024-09" db="EMBL/GenBank/DDBJ databases">
        <authorList>
            <person name="Sun Q."/>
            <person name="Mori K."/>
        </authorList>
    </citation>
    <scope>NUCLEOTIDE SEQUENCE [LARGE SCALE GENOMIC DNA]</scope>
    <source>
        <strain evidence="11 12">JCM 12763</strain>
    </source>
</reference>
<comment type="caution">
    <text evidence="11">The sequence shown here is derived from an EMBL/GenBank/DDBJ whole genome shotgun (WGS) entry which is preliminary data.</text>
</comment>
<dbReference type="Gene3D" id="3.30.200.20">
    <property type="entry name" value="Phosphorylase Kinase, domain 1"/>
    <property type="match status" value="1"/>
</dbReference>
<evidence type="ECO:0000256" key="3">
    <source>
        <dbReference type="ARBA" id="ARBA00022679"/>
    </source>
</evidence>
<comment type="catalytic activity">
    <reaction evidence="8">
        <text>L-seryl-[protein] + ATP = O-phospho-L-seryl-[protein] + ADP + H(+)</text>
        <dbReference type="Rhea" id="RHEA:17989"/>
        <dbReference type="Rhea" id="RHEA-COMP:9863"/>
        <dbReference type="Rhea" id="RHEA-COMP:11604"/>
        <dbReference type="ChEBI" id="CHEBI:15378"/>
        <dbReference type="ChEBI" id="CHEBI:29999"/>
        <dbReference type="ChEBI" id="CHEBI:30616"/>
        <dbReference type="ChEBI" id="CHEBI:83421"/>
        <dbReference type="ChEBI" id="CHEBI:456216"/>
        <dbReference type="EC" id="2.7.11.1"/>
    </reaction>
</comment>
<feature type="compositionally biased region" description="Gly residues" evidence="9">
    <location>
        <begin position="71"/>
        <end position="89"/>
    </location>
</feature>
<dbReference type="InterPro" id="IPR011990">
    <property type="entry name" value="TPR-like_helical_dom_sf"/>
</dbReference>
<evidence type="ECO:0000313" key="11">
    <source>
        <dbReference type="EMBL" id="MFB9730831.1"/>
    </source>
</evidence>
<protein>
    <recommendedName>
        <fullName evidence="1">non-specific serine/threonine protein kinase</fullName>
        <ecNumber evidence="1">2.7.11.1</ecNumber>
    </recommendedName>
</protein>
<proteinExistence type="predicted"/>
<dbReference type="Proteomes" id="UP001589613">
    <property type="component" value="Unassembled WGS sequence"/>
</dbReference>
<evidence type="ECO:0000256" key="5">
    <source>
        <dbReference type="ARBA" id="ARBA00022777"/>
    </source>
</evidence>